<reference evidence="1 2" key="1">
    <citation type="journal article" date="2019" name="Commun. Biol.">
        <title>The bagworm genome reveals a unique fibroin gene that provides high tensile strength.</title>
        <authorList>
            <person name="Kono N."/>
            <person name="Nakamura H."/>
            <person name="Ohtoshi R."/>
            <person name="Tomita M."/>
            <person name="Numata K."/>
            <person name="Arakawa K."/>
        </authorList>
    </citation>
    <scope>NUCLEOTIDE SEQUENCE [LARGE SCALE GENOMIC DNA]</scope>
</reference>
<dbReference type="Proteomes" id="UP000299102">
    <property type="component" value="Unassembled WGS sequence"/>
</dbReference>
<gene>
    <name evidence="1" type="ORF">EVAR_51997_1</name>
</gene>
<dbReference type="EMBL" id="BGZK01001029">
    <property type="protein sequence ID" value="GBP69064.1"/>
    <property type="molecule type" value="Genomic_DNA"/>
</dbReference>
<sequence>MHWKIAKIYKIVVYLSMAYGPNVGTLIKSNRTRLREYEREILKDKLQAGRNRPRLKTQKIFEGKIIAKIIKFLAKGCTNTGWLYTPVTPNPY</sequence>
<evidence type="ECO:0000313" key="1">
    <source>
        <dbReference type="EMBL" id="GBP69064.1"/>
    </source>
</evidence>
<accession>A0A4C1Y259</accession>
<keyword evidence="2" id="KW-1185">Reference proteome</keyword>
<dbReference type="OrthoDB" id="7987018at2759"/>
<organism evidence="1 2">
    <name type="scientific">Eumeta variegata</name>
    <name type="common">Bagworm moth</name>
    <name type="synonym">Eumeta japonica</name>
    <dbReference type="NCBI Taxonomy" id="151549"/>
    <lineage>
        <taxon>Eukaryota</taxon>
        <taxon>Metazoa</taxon>
        <taxon>Ecdysozoa</taxon>
        <taxon>Arthropoda</taxon>
        <taxon>Hexapoda</taxon>
        <taxon>Insecta</taxon>
        <taxon>Pterygota</taxon>
        <taxon>Neoptera</taxon>
        <taxon>Endopterygota</taxon>
        <taxon>Lepidoptera</taxon>
        <taxon>Glossata</taxon>
        <taxon>Ditrysia</taxon>
        <taxon>Tineoidea</taxon>
        <taxon>Psychidae</taxon>
        <taxon>Oiketicinae</taxon>
        <taxon>Eumeta</taxon>
    </lineage>
</organism>
<evidence type="ECO:0000313" key="2">
    <source>
        <dbReference type="Proteomes" id="UP000299102"/>
    </source>
</evidence>
<dbReference type="AlphaFoldDB" id="A0A4C1Y259"/>
<proteinExistence type="predicted"/>
<comment type="caution">
    <text evidence="1">The sequence shown here is derived from an EMBL/GenBank/DDBJ whole genome shotgun (WGS) entry which is preliminary data.</text>
</comment>
<protein>
    <submittedName>
        <fullName evidence="1">Uncharacterized protein</fullName>
    </submittedName>
</protein>
<name>A0A4C1Y259_EUMVA</name>